<organism evidence="1 2">
    <name type="scientific">Stentor coeruleus</name>
    <dbReference type="NCBI Taxonomy" id="5963"/>
    <lineage>
        <taxon>Eukaryota</taxon>
        <taxon>Sar</taxon>
        <taxon>Alveolata</taxon>
        <taxon>Ciliophora</taxon>
        <taxon>Postciliodesmatophora</taxon>
        <taxon>Heterotrichea</taxon>
        <taxon>Heterotrichida</taxon>
        <taxon>Stentoridae</taxon>
        <taxon>Stentor</taxon>
    </lineage>
</organism>
<dbReference type="EMBL" id="MPUH01001128">
    <property type="protein sequence ID" value="OMJ70065.1"/>
    <property type="molecule type" value="Genomic_DNA"/>
</dbReference>
<protein>
    <submittedName>
        <fullName evidence="1">Uncharacterized protein</fullName>
    </submittedName>
</protein>
<dbReference type="AlphaFoldDB" id="A0A1R2B030"/>
<evidence type="ECO:0000313" key="1">
    <source>
        <dbReference type="EMBL" id="OMJ70065.1"/>
    </source>
</evidence>
<reference evidence="1 2" key="1">
    <citation type="submission" date="2016-11" db="EMBL/GenBank/DDBJ databases">
        <title>The macronuclear genome of Stentor coeruleus: a giant cell with tiny introns.</title>
        <authorList>
            <person name="Slabodnick M."/>
            <person name="Ruby J.G."/>
            <person name="Reiff S.B."/>
            <person name="Swart E.C."/>
            <person name="Gosai S."/>
            <person name="Prabakaran S."/>
            <person name="Witkowska E."/>
            <person name="Larue G.E."/>
            <person name="Fisher S."/>
            <person name="Freeman R.M."/>
            <person name="Gunawardena J."/>
            <person name="Chu W."/>
            <person name="Stover N.A."/>
            <person name="Gregory B.D."/>
            <person name="Nowacki M."/>
            <person name="Derisi J."/>
            <person name="Roy S.W."/>
            <person name="Marshall W.F."/>
            <person name="Sood P."/>
        </authorList>
    </citation>
    <scope>NUCLEOTIDE SEQUENCE [LARGE SCALE GENOMIC DNA]</scope>
    <source>
        <strain evidence="1">WM001</strain>
    </source>
</reference>
<proteinExistence type="predicted"/>
<sequence>MHSSKSIRIRKYIVSPEFARPVNMCLTSREISTGLRLELESKPKIVCDPFKNFQIGKKSRLKPVVLKTNKKCIINDPKNAVSMKCSESSRLEDYVKPTNKTYLSVLNYEKCEQKGNLKKVYSLGEFGGLFGKKNVARFEPPHFPHTTIHKKKRVTFSEKNLETFFEDYDEKLRINTNP</sequence>
<evidence type="ECO:0000313" key="2">
    <source>
        <dbReference type="Proteomes" id="UP000187209"/>
    </source>
</evidence>
<name>A0A1R2B030_9CILI</name>
<accession>A0A1R2B030</accession>
<comment type="caution">
    <text evidence="1">The sequence shown here is derived from an EMBL/GenBank/DDBJ whole genome shotgun (WGS) entry which is preliminary data.</text>
</comment>
<dbReference type="Proteomes" id="UP000187209">
    <property type="component" value="Unassembled WGS sequence"/>
</dbReference>
<gene>
    <name evidence="1" type="ORF">SteCoe_32050</name>
</gene>
<keyword evidence="2" id="KW-1185">Reference proteome</keyword>